<feature type="region of interest" description="Disordered" evidence="1">
    <location>
        <begin position="490"/>
        <end position="510"/>
    </location>
</feature>
<feature type="region of interest" description="Disordered" evidence="1">
    <location>
        <begin position="295"/>
        <end position="325"/>
    </location>
</feature>
<proteinExistence type="predicted"/>
<organism evidence="2 3">
    <name type="scientific">Photobacterium swingsii</name>
    <dbReference type="NCBI Taxonomy" id="680026"/>
    <lineage>
        <taxon>Bacteria</taxon>
        <taxon>Pseudomonadati</taxon>
        <taxon>Pseudomonadota</taxon>
        <taxon>Gammaproteobacteria</taxon>
        <taxon>Vibrionales</taxon>
        <taxon>Vibrionaceae</taxon>
        <taxon>Photobacterium</taxon>
    </lineage>
</organism>
<gene>
    <name evidence="2" type="ORF">C9I94_10690</name>
</gene>
<feature type="compositionally biased region" description="Low complexity" evidence="1">
    <location>
        <begin position="308"/>
        <end position="322"/>
    </location>
</feature>
<dbReference type="EMBL" id="PYLZ01000005">
    <property type="protein sequence ID" value="PSW24495.1"/>
    <property type="molecule type" value="Genomic_DNA"/>
</dbReference>
<evidence type="ECO:0000256" key="1">
    <source>
        <dbReference type="SAM" id="MobiDB-lite"/>
    </source>
</evidence>
<name>A0A0J8VAN2_9GAMM</name>
<accession>A0A0J8VAN2</accession>
<sequence>MANVAGSFAQGMQIGGGLIDIANRKEDRDNRLSRNKVIEERQDTQWEQSQQDREQSLADRDTARKEHNKDRDRIATIQGREDVAWRHQQEEYNHQKKLKERQEGYNSVFLPAIDKAISSGDFSGLETPEFHSYVKKNPQFDLENILGDKTGTALGDATQILRGAANGQIPDEDDPKLLGAVNSLFPEITNAEGLPSIYTDGKGKQSGITGRRISAVHVMPNGSLTIQQELTLDDGSKVKVPVTENRSSDQNDTVMQVPMSVFSDRMHSLIQSRNHLKQTQLNNYRQLQTGRSLNLDNDGKVITKKNGRGSIRSGGSSTSTSSLVKQQLSEANDINTRYDKQIADIKMQGLEPEEEKAQIGQVENRRVSSIKAHDDLYSGLTDIRNSDLPEARHRSAAEKVLKSVVKQYDAYEFDANDKYQIKQYVLNNPSVSSDDIQSAISAMIESGDVTKKNSNNNTSSSDLVAEIMNNGSNQDSGAARNNNLTEEIKSLPSGNEVQPQYGGELGTALPGYERGEGLSSYGRRVAEGVRDGANNFVDTANGLQSSLQNYVSK</sequence>
<dbReference type="RefSeq" id="WP_048898937.1">
    <property type="nucleotide sequence ID" value="NZ_AP024853.1"/>
</dbReference>
<evidence type="ECO:0000313" key="3">
    <source>
        <dbReference type="Proteomes" id="UP000240481"/>
    </source>
</evidence>
<comment type="caution">
    <text evidence="2">The sequence shown here is derived from an EMBL/GenBank/DDBJ whole genome shotgun (WGS) entry which is preliminary data.</text>
</comment>
<reference evidence="2 3" key="1">
    <citation type="submission" date="2018-01" db="EMBL/GenBank/DDBJ databases">
        <title>Whole genome sequencing of Histamine producing bacteria.</title>
        <authorList>
            <person name="Butler K."/>
        </authorList>
    </citation>
    <scope>NUCLEOTIDE SEQUENCE [LARGE SCALE GENOMIC DNA]</scope>
    <source>
        <strain evidence="2 3">DSM 24669</strain>
    </source>
</reference>
<evidence type="ECO:0000313" key="2">
    <source>
        <dbReference type="EMBL" id="PSW24495.1"/>
    </source>
</evidence>
<keyword evidence="3" id="KW-1185">Reference proteome</keyword>
<dbReference type="Proteomes" id="UP000240481">
    <property type="component" value="Unassembled WGS sequence"/>
</dbReference>
<dbReference type="STRING" id="680026.AB733_11695"/>
<protein>
    <submittedName>
        <fullName evidence="2">Uncharacterized protein</fullName>
    </submittedName>
</protein>
<dbReference type="AlphaFoldDB" id="A0A0J8VAN2"/>
<feature type="region of interest" description="Disordered" evidence="1">
    <location>
        <begin position="25"/>
        <end position="71"/>
    </location>
</feature>